<gene>
    <name evidence="2" type="ORF">M441DRAFT_289587</name>
</gene>
<keyword evidence="1" id="KW-1133">Transmembrane helix</keyword>
<organism evidence="2 3">
    <name type="scientific">Trichoderma asperellum (strain ATCC 204424 / CBS 433.97 / NBRC 101777)</name>
    <dbReference type="NCBI Taxonomy" id="1042311"/>
    <lineage>
        <taxon>Eukaryota</taxon>
        <taxon>Fungi</taxon>
        <taxon>Dikarya</taxon>
        <taxon>Ascomycota</taxon>
        <taxon>Pezizomycotina</taxon>
        <taxon>Sordariomycetes</taxon>
        <taxon>Hypocreomycetidae</taxon>
        <taxon>Hypocreales</taxon>
        <taxon>Hypocreaceae</taxon>
        <taxon>Trichoderma</taxon>
    </lineage>
</organism>
<sequence length="127" mass="14351">MYCHVGRDYRCHYCKHAPILLVLFDECMYHTHIPCLPCYILHIPVHVLSLHVFFSSVGLLLAGILLHVHVRITINRCACFASSPPANKNVRGPLCATPYSSSALCMWLILLLPRMAPINFQARHSSL</sequence>
<accession>A0A2T3YTY2</accession>
<dbReference type="AlphaFoldDB" id="A0A2T3YTY2"/>
<keyword evidence="1" id="KW-0472">Membrane</keyword>
<protein>
    <submittedName>
        <fullName evidence="2">Uncharacterized protein</fullName>
    </submittedName>
</protein>
<evidence type="ECO:0000313" key="2">
    <source>
        <dbReference type="EMBL" id="PTB35966.1"/>
    </source>
</evidence>
<feature type="transmembrane region" description="Helical" evidence="1">
    <location>
        <begin position="47"/>
        <end position="66"/>
    </location>
</feature>
<keyword evidence="3" id="KW-1185">Reference proteome</keyword>
<proteinExistence type="predicted"/>
<evidence type="ECO:0000256" key="1">
    <source>
        <dbReference type="SAM" id="Phobius"/>
    </source>
</evidence>
<keyword evidence="1" id="KW-0812">Transmembrane</keyword>
<name>A0A2T3YTY2_TRIA4</name>
<dbReference type="EMBL" id="KZ679272">
    <property type="protein sequence ID" value="PTB35966.1"/>
    <property type="molecule type" value="Genomic_DNA"/>
</dbReference>
<evidence type="ECO:0000313" key="3">
    <source>
        <dbReference type="Proteomes" id="UP000240493"/>
    </source>
</evidence>
<dbReference type="Proteomes" id="UP000240493">
    <property type="component" value="Unassembled WGS sequence"/>
</dbReference>
<reference evidence="2 3" key="1">
    <citation type="submission" date="2016-07" db="EMBL/GenBank/DDBJ databases">
        <title>Multiple horizontal gene transfer events from other fungi enriched the ability of initially mycotrophic Trichoderma (Ascomycota) to feed on dead plant biomass.</title>
        <authorList>
            <consortium name="DOE Joint Genome Institute"/>
            <person name="Aerts A."/>
            <person name="Atanasova L."/>
            <person name="Chenthamara K."/>
            <person name="Zhang J."/>
            <person name="Grujic M."/>
            <person name="Henrissat B."/>
            <person name="Kuo A."/>
            <person name="Salamov A."/>
            <person name="Lipzen A."/>
            <person name="Labutti K."/>
            <person name="Barry K."/>
            <person name="Miao Y."/>
            <person name="Rahimi M.J."/>
            <person name="Shen Q."/>
            <person name="Grigoriev I.V."/>
            <person name="Kubicek C.P."/>
            <person name="Druzhinina I.S."/>
        </authorList>
    </citation>
    <scope>NUCLEOTIDE SEQUENCE [LARGE SCALE GENOMIC DNA]</scope>
    <source>
        <strain evidence="2 3">CBS 433.97</strain>
    </source>
</reference>